<keyword evidence="4 5" id="KW-0732">Signal</keyword>
<sequence>MRIPTSALCLVILASGLSLVVCDKQLLPELSFVLSGHSLDWPCQSTKNIYETSGRYIARNVIATRAQVYRDDVIEAMPRYKPGVPFTLGVLSLKTKDCAPKVTPFPCWPIQEEGNCQALQSVVDLVVDVQEIVWVLDVGIVNTLEQPVRRCPPKVVGIDIKSGKVVKVIDLSPLVTPLSRLQYLTVDYADDGQVYVYVTGAASRSIIVYNATGDKGYKVILPNARYHWCSTKRRSLLDAGEEELAVRRCCISLTWGSNRLFAIKAENLRRGLTQGSVVDVGPKQNKIVLLGSDNGCGVFFRNKGESDIYMWNSETPFRPENFLVVQKGNDCRLPTQVVPGYKRLMWVIESNFQDYIQNTVSCSGASVAIHPLVKSCDD</sequence>
<comment type="similarity">
    <text evidence="2">Belongs to the major royal jelly protein family.</text>
</comment>
<organism evidence="6">
    <name type="scientific">Solenopsis invicta</name>
    <name type="common">Red imported fire ant</name>
    <name type="synonym">Solenopsis wagneri</name>
    <dbReference type="NCBI Taxonomy" id="13686"/>
    <lineage>
        <taxon>Eukaryota</taxon>
        <taxon>Metazoa</taxon>
        <taxon>Ecdysozoa</taxon>
        <taxon>Arthropoda</taxon>
        <taxon>Hexapoda</taxon>
        <taxon>Insecta</taxon>
        <taxon>Pterygota</taxon>
        <taxon>Neoptera</taxon>
        <taxon>Endopterygota</taxon>
        <taxon>Hymenoptera</taxon>
        <taxon>Apocrita</taxon>
        <taxon>Aculeata</taxon>
        <taxon>Formicoidea</taxon>
        <taxon>Formicidae</taxon>
        <taxon>Myrmicinae</taxon>
        <taxon>Solenopsis</taxon>
    </lineage>
</organism>
<dbReference type="AlphaFoldDB" id="Q66Q13"/>
<feature type="signal peptide" evidence="5">
    <location>
        <begin position="1"/>
        <end position="22"/>
    </location>
</feature>
<evidence type="ECO:0000256" key="5">
    <source>
        <dbReference type="SAM" id="SignalP"/>
    </source>
</evidence>
<keyword evidence="3" id="KW-0964">Secreted</keyword>
<dbReference type="InterPro" id="IPR011042">
    <property type="entry name" value="6-blade_b-propeller_TolB-like"/>
</dbReference>
<comment type="subcellular location">
    <subcellularLocation>
        <location evidence="1">Secreted</location>
    </subcellularLocation>
</comment>
<evidence type="ECO:0000256" key="4">
    <source>
        <dbReference type="ARBA" id="ARBA00022729"/>
    </source>
</evidence>
<dbReference type="EMBL" id="AY628418">
    <property type="protein sequence ID" value="AAU08788.1"/>
    <property type="molecule type" value="mRNA"/>
</dbReference>
<name>Q66Q13_SOLIN</name>
<dbReference type="SUPFAM" id="SSF101898">
    <property type="entry name" value="NHL repeat"/>
    <property type="match status" value="1"/>
</dbReference>
<accession>Q66Q13</accession>
<dbReference type="PANTHER" id="PTHR10009">
    <property type="entry name" value="PROTEIN YELLOW-RELATED"/>
    <property type="match status" value="1"/>
</dbReference>
<evidence type="ECO:0000256" key="1">
    <source>
        <dbReference type="ARBA" id="ARBA00004613"/>
    </source>
</evidence>
<feature type="chain" id="PRO_5004269463" evidence="5">
    <location>
        <begin position="23"/>
        <end position="378"/>
    </location>
</feature>
<reference evidence="6" key="1">
    <citation type="journal article" date="2004" name="Insect Biochem. Mol. Biol.">
        <title>Differential gene expression between alate and dealate queens in the red imported fire ant, Solenopsis invicta Buren (Hymenoptera: Formicidae).</title>
        <authorList>
            <person name="Tian H."/>
            <person name="Vinson S.B."/>
            <person name="Coates C.J."/>
        </authorList>
    </citation>
    <scope>NUCLEOTIDE SEQUENCE</scope>
</reference>
<evidence type="ECO:0000256" key="2">
    <source>
        <dbReference type="ARBA" id="ARBA00009127"/>
    </source>
</evidence>
<dbReference type="GO" id="GO:0005576">
    <property type="term" value="C:extracellular region"/>
    <property type="evidence" value="ECO:0007669"/>
    <property type="project" value="UniProtKB-SubCell"/>
</dbReference>
<dbReference type="Pfam" id="PF03022">
    <property type="entry name" value="MRJP"/>
    <property type="match status" value="1"/>
</dbReference>
<dbReference type="Gene3D" id="2.120.10.30">
    <property type="entry name" value="TolB, C-terminal domain"/>
    <property type="match status" value="1"/>
</dbReference>
<proteinExistence type="evidence at transcript level"/>
<evidence type="ECO:0000313" key="6">
    <source>
        <dbReference type="EMBL" id="AAU08788.1"/>
    </source>
</evidence>
<protein>
    <submittedName>
        <fullName evidence="6">Yellow-g-like protein</fullName>
    </submittedName>
</protein>
<dbReference type="InterPro" id="IPR017996">
    <property type="entry name" value="MRJP/yellow-related"/>
</dbReference>
<dbReference type="PANTHER" id="PTHR10009:SF6">
    <property type="entry name" value="FI16876P1"/>
    <property type="match status" value="1"/>
</dbReference>
<evidence type="ECO:0000256" key="3">
    <source>
        <dbReference type="ARBA" id="ARBA00022525"/>
    </source>
</evidence>